<protein>
    <submittedName>
        <fullName evidence="2">Uncharacterized protein</fullName>
    </submittedName>
</protein>
<name>A0A4D6NRZ8_VIGUN</name>
<evidence type="ECO:0000313" key="3">
    <source>
        <dbReference type="Proteomes" id="UP000501690"/>
    </source>
</evidence>
<organism evidence="2 3">
    <name type="scientific">Vigna unguiculata</name>
    <name type="common">Cowpea</name>
    <dbReference type="NCBI Taxonomy" id="3917"/>
    <lineage>
        <taxon>Eukaryota</taxon>
        <taxon>Viridiplantae</taxon>
        <taxon>Streptophyta</taxon>
        <taxon>Embryophyta</taxon>
        <taxon>Tracheophyta</taxon>
        <taxon>Spermatophyta</taxon>
        <taxon>Magnoliopsida</taxon>
        <taxon>eudicotyledons</taxon>
        <taxon>Gunneridae</taxon>
        <taxon>Pentapetalae</taxon>
        <taxon>rosids</taxon>
        <taxon>fabids</taxon>
        <taxon>Fabales</taxon>
        <taxon>Fabaceae</taxon>
        <taxon>Papilionoideae</taxon>
        <taxon>50 kb inversion clade</taxon>
        <taxon>NPAAA clade</taxon>
        <taxon>indigoferoid/millettioid clade</taxon>
        <taxon>Phaseoleae</taxon>
        <taxon>Vigna</taxon>
    </lineage>
</organism>
<evidence type="ECO:0000256" key="1">
    <source>
        <dbReference type="SAM" id="MobiDB-lite"/>
    </source>
</evidence>
<feature type="compositionally biased region" description="Polar residues" evidence="1">
    <location>
        <begin position="64"/>
        <end position="82"/>
    </location>
</feature>
<dbReference type="AlphaFoldDB" id="A0A4D6NRZ8"/>
<accession>A0A4D6NRZ8</accession>
<gene>
    <name evidence="2" type="ORF">DEO72_LG11g1560</name>
</gene>
<proteinExistence type="predicted"/>
<evidence type="ECO:0000313" key="2">
    <source>
        <dbReference type="EMBL" id="QCE14557.1"/>
    </source>
</evidence>
<feature type="region of interest" description="Disordered" evidence="1">
    <location>
        <begin position="64"/>
        <end position="86"/>
    </location>
</feature>
<reference evidence="2 3" key="1">
    <citation type="submission" date="2019-04" db="EMBL/GenBank/DDBJ databases">
        <title>An improved genome assembly and genetic linkage map for asparagus bean, Vigna unguiculata ssp. sesquipedialis.</title>
        <authorList>
            <person name="Xia Q."/>
            <person name="Zhang R."/>
            <person name="Dong Y."/>
        </authorList>
    </citation>
    <scope>NUCLEOTIDE SEQUENCE [LARGE SCALE GENOMIC DNA]</scope>
    <source>
        <tissue evidence="2">Leaf</tissue>
    </source>
</reference>
<dbReference type="EMBL" id="CP039355">
    <property type="protein sequence ID" value="QCE14557.1"/>
    <property type="molecule type" value="Genomic_DNA"/>
</dbReference>
<keyword evidence="3" id="KW-1185">Reference proteome</keyword>
<dbReference type="Proteomes" id="UP000501690">
    <property type="component" value="Linkage Group LG11"/>
</dbReference>
<sequence>MSQDYQTRQLLLRRAIYLDPSVLATTSTLTPTTLANSSSTQGFLVFIHHLELNSRNATCLTPIPSSTQGVHSELNSRNTSKPTFKALPLPDRLAGDAFRQARTVSKNTHTADSAWWDLPRRQA</sequence>